<evidence type="ECO:0000313" key="2">
    <source>
        <dbReference type="Proteomes" id="UP001233164"/>
    </source>
</evidence>
<proteinExistence type="predicted"/>
<gene>
    <name evidence="1" type="ORF">QT969_16305</name>
</gene>
<dbReference type="InterPro" id="IPR045941">
    <property type="entry name" value="DUF6361"/>
</dbReference>
<comment type="caution">
    <text evidence="1">The sequence shown here is derived from an EMBL/GenBank/DDBJ whole genome shotgun (WGS) entry which is preliminary data.</text>
</comment>
<keyword evidence="2" id="KW-1185">Reference proteome</keyword>
<organism evidence="1 2">
    <name type="scientific">Rhodococcus indonesiensis</name>
    <dbReference type="NCBI Taxonomy" id="3055869"/>
    <lineage>
        <taxon>Bacteria</taxon>
        <taxon>Bacillati</taxon>
        <taxon>Actinomycetota</taxon>
        <taxon>Actinomycetes</taxon>
        <taxon>Mycobacteriales</taxon>
        <taxon>Nocardiaceae</taxon>
        <taxon>Rhodococcus</taxon>
    </lineage>
</organism>
<accession>A0ABT7RQC7</accession>
<evidence type="ECO:0000313" key="1">
    <source>
        <dbReference type="EMBL" id="MDM7489844.1"/>
    </source>
</evidence>
<name>A0ABT7RQC7_9NOCA</name>
<dbReference type="EMBL" id="JAUBOF010000059">
    <property type="protein sequence ID" value="MDM7489844.1"/>
    <property type="molecule type" value="Genomic_DNA"/>
</dbReference>
<dbReference type="Proteomes" id="UP001233164">
    <property type="component" value="Unassembled WGS sequence"/>
</dbReference>
<sequence>MTIAWLDTTSEEQRVARELIALFTQVESRDELGVGQVRDAFSEMLFPGTSVVQTRARYFLFVPWCYRDGRARGTSGERCRVRGDAQERRLIKALKEASLDDAAGLIGVRAGTAVKTLPSAIYWSALRRYQILTHDTDTSHLGLREAGDVDPASELADRHVGDWHGGLPDPPDRFPEQANSGFELSHEEATWLAERVVVSVPGTALSHLIERRERIPDELAFPWEMVPESRFEALGHARRFSTVIHGAALLYNLLVAERYERHPDLTRLDGLTEYYRDALEDWHKSAIVPITNDLAAWDVDCMWKLVAQMNPRVPPSTRLFVDAWVRATKQGQAASAAENRTLRQLVYQREARKGKQSRLANDKMLATWSGASGAGQLDFRWPTVRRLVNDIVRGLVRDAAS</sequence>
<protein>
    <submittedName>
        <fullName evidence="1">DUF6361 family protein</fullName>
    </submittedName>
</protein>
<reference evidence="1 2" key="1">
    <citation type="submission" date="2023-06" db="EMBL/GenBank/DDBJ databases">
        <title>Rhodococcus indonesiensis sp. nov a new member of the Rhodococcus ruber lineage isolated from a sediment of neutral hot spring.</title>
        <authorList>
            <person name="Kusuma A.B."/>
            <person name="Fenylestari G."/>
            <person name="Ammar F."/>
            <person name="Nouioui I."/>
            <person name="Goodfellow M."/>
        </authorList>
    </citation>
    <scope>NUCLEOTIDE SEQUENCE [LARGE SCALE GENOMIC DNA]</scope>
    <source>
        <strain evidence="1 2">CSLK01-03</strain>
    </source>
</reference>
<dbReference type="Pfam" id="PF19888">
    <property type="entry name" value="DUF6361"/>
    <property type="match status" value="1"/>
</dbReference>